<name>A0A814WBP4_ADIRI</name>
<sequence length="165" mass="17988">MTFIYDYAANQKLIYLDGVFEGFQTSKGALEANSTFMTFGCRTTNGGTAYTNFFTGYIDQVLYNSRVKNASEVLDDATLVIHFWFLSTAPLTDSGPNHINGNWGGGAVSTPSGIVDQGIDLTVNGSYFLVAGLVLLGTNYKPFSLSFWFQTTLFNVNTTIAHSLV</sequence>
<dbReference type="AlphaFoldDB" id="A0A814WBP4"/>
<dbReference type="Proteomes" id="UP000663852">
    <property type="component" value="Unassembled WGS sequence"/>
</dbReference>
<protein>
    <submittedName>
        <fullName evidence="1">Uncharacterized protein</fullName>
    </submittedName>
</protein>
<reference evidence="1" key="1">
    <citation type="submission" date="2021-02" db="EMBL/GenBank/DDBJ databases">
        <authorList>
            <person name="Nowell W R."/>
        </authorList>
    </citation>
    <scope>NUCLEOTIDE SEQUENCE</scope>
</reference>
<dbReference type="Proteomes" id="UP000663828">
    <property type="component" value="Unassembled WGS sequence"/>
</dbReference>
<dbReference type="SUPFAM" id="SSF49899">
    <property type="entry name" value="Concanavalin A-like lectins/glucanases"/>
    <property type="match status" value="1"/>
</dbReference>
<accession>A0A814WBP4</accession>
<comment type="caution">
    <text evidence="1">The sequence shown here is derived from an EMBL/GenBank/DDBJ whole genome shotgun (WGS) entry which is preliminary data.</text>
</comment>
<dbReference type="Gene3D" id="2.60.120.200">
    <property type="match status" value="1"/>
</dbReference>
<organism evidence="1 4">
    <name type="scientific">Adineta ricciae</name>
    <name type="common">Rotifer</name>
    <dbReference type="NCBI Taxonomy" id="249248"/>
    <lineage>
        <taxon>Eukaryota</taxon>
        <taxon>Metazoa</taxon>
        <taxon>Spiralia</taxon>
        <taxon>Gnathifera</taxon>
        <taxon>Rotifera</taxon>
        <taxon>Eurotatoria</taxon>
        <taxon>Bdelloidea</taxon>
        <taxon>Adinetida</taxon>
        <taxon>Adinetidae</taxon>
        <taxon>Adineta</taxon>
    </lineage>
</organism>
<evidence type="ECO:0000313" key="3">
    <source>
        <dbReference type="Proteomes" id="UP000663828"/>
    </source>
</evidence>
<evidence type="ECO:0000313" key="2">
    <source>
        <dbReference type="EMBL" id="CAF1628228.1"/>
    </source>
</evidence>
<proteinExistence type="predicted"/>
<dbReference type="InterPro" id="IPR013320">
    <property type="entry name" value="ConA-like_dom_sf"/>
</dbReference>
<dbReference type="EMBL" id="CAJNOR010008079">
    <property type="protein sequence ID" value="CAF1628228.1"/>
    <property type="molecule type" value="Genomic_DNA"/>
</dbReference>
<evidence type="ECO:0000313" key="1">
    <source>
        <dbReference type="EMBL" id="CAF1199225.1"/>
    </source>
</evidence>
<dbReference type="EMBL" id="CAJNOJ010000147">
    <property type="protein sequence ID" value="CAF1199225.1"/>
    <property type="molecule type" value="Genomic_DNA"/>
</dbReference>
<evidence type="ECO:0000313" key="4">
    <source>
        <dbReference type="Proteomes" id="UP000663852"/>
    </source>
</evidence>
<keyword evidence="3" id="KW-1185">Reference proteome</keyword>
<gene>
    <name evidence="1" type="ORF">EDS130_LOCUS25264</name>
    <name evidence="2" type="ORF">XAT740_LOCUS51208</name>
</gene>
<dbReference type="OrthoDB" id="10473811at2759"/>